<accession>A0A395XNU6</accession>
<feature type="transmembrane region" description="Helical" evidence="1">
    <location>
        <begin position="33"/>
        <end position="53"/>
    </location>
</feature>
<gene>
    <name evidence="2" type="ORF">DWV67_02970</name>
</gene>
<feature type="transmembrane region" description="Helical" evidence="1">
    <location>
        <begin position="164"/>
        <end position="183"/>
    </location>
</feature>
<feature type="transmembrane region" description="Helical" evidence="1">
    <location>
        <begin position="374"/>
        <end position="400"/>
    </location>
</feature>
<name>A0A395XNU6_9FIRM</name>
<feature type="transmembrane region" description="Helical" evidence="1">
    <location>
        <begin position="6"/>
        <end position="26"/>
    </location>
</feature>
<feature type="transmembrane region" description="Helical" evidence="1">
    <location>
        <begin position="96"/>
        <end position="116"/>
    </location>
</feature>
<dbReference type="InterPro" id="IPR008537">
    <property type="entry name" value="DUF819"/>
</dbReference>
<evidence type="ECO:0000313" key="2">
    <source>
        <dbReference type="EMBL" id="RGW55029.1"/>
    </source>
</evidence>
<proteinExistence type="predicted"/>
<organism evidence="2 3">
    <name type="scientific">Dorea formicigenerans</name>
    <dbReference type="NCBI Taxonomy" id="39486"/>
    <lineage>
        <taxon>Bacteria</taxon>
        <taxon>Bacillati</taxon>
        <taxon>Bacillota</taxon>
        <taxon>Clostridia</taxon>
        <taxon>Lachnospirales</taxon>
        <taxon>Lachnospiraceae</taxon>
        <taxon>Dorea</taxon>
    </lineage>
</organism>
<feature type="transmembrane region" description="Helical" evidence="1">
    <location>
        <begin position="319"/>
        <end position="341"/>
    </location>
</feature>
<dbReference type="EMBL" id="QSAJ01000005">
    <property type="protein sequence ID" value="RGW55029.1"/>
    <property type="molecule type" value="Genomic_DNA"/>
</dbReference>
<evidence type="ECO:0000256" key="1">
    <source>
        <dbReference type="SAM" id="Phobius"/>
    </source>
</evidence>
<reference evidence="2 3" key="1">
    <citation type="submission" date="2018-08" db="EMBL/GenBank/DDBJ databases">
        <title>A genome reference for cultivated species of the human gut microbiota.</title>
        <authorList>
            <person name="Zou Y."/>
            <person name="Xue W."/>
            <person name="Luo G."/>
        </authorList>
    </citation>
    <scope>NUCLEOTIDE SEQUENCE [LARGE SCALE GENOMIC DNA]</scope>
    <source>
        <strain evidence="2 3">AF12-11</strain>
    </source>
</reference>
<comment type="caution">
    <text evidence="2">The sequence shown here is derived from an EMBL/GenBank/DDBJ whole genome shotgun (WGS) entry which is preliminary data.</text>
</comment>
<dbReference type="Pfam" id="PF05684">
    <property type="entry name" value="DUF819"/>
    <property type="match status" value="1"/>
</dbReference>
<protein>
    <submittedName>
        <fullName evidence="2">DUF819 domain-containing protein</fullName>
    </submittedName>
</protein>
<dbReference type="PANTHER" id="PTHR34289:SF8">
    <property type="entry name" value="DUF819 DOMAIN-CONTAINING PROTEIN"/>
    <property type="match status" value="1"/>
</dbReference>
<feature type="transmembrane region" description="Helical" evidence="1">
    <location>
        <begin position="224"/>
        <end position="244"/>
    </location>
</feature>
<keyword evidence="1" id="KW-0812">Transmembrane</keyword>
<evidence type="ECO:0000313" key="3">
    <source>
        <dbReference type="Proteomes" id="UP000266376"/>
    </source>
</evidence>
<sequence>MKTLISADNTWALFAILVVVAALAIWMEQKCKWAGKVTGCVIALIGAMILSNIRVIPTDAPAYDFVWSYVVPLAVPLLLFNANVKKIWKESGRVLVIYLISGIGTLVGGIVAFSLLHNQIADLHKIAAMMVGSYTGGSVNMVAMSDAFGASGDMVSSSVVADNLLMALYFFVLIAIPTIKFFLKKFKHPYIDEVEARKASGENENQAASYWKAKPVALIDIAEALAIAFAIVAISTAIADFFAGLIPTSNFGLSLLNGLLGNKYLIMPTLTMLLATIKPEFMGNIGGAQEIGTFLIHIFFAVIGVPASIYLIVTQAPLLLVFCAIIVGMNMIVSFVFGKIFKFNLEEICIASNANIGGPTTAAALAIAKGWQAMVVPALLVGTLGYVIGNYYGIFIGTFLGR</sequence>
<dbReference type="Proteomes" id="UP000266376">
    <property type="component" value="Unassembled WGS sequence"/>
</dbReference>
<dbReference type="PANTHER" id="PTHR34289">
    <property type="entry name" value="PROTEIN, PUTATIVE (DUF819)-RELATED"/>
    <property type="match status" value="1"/>
</dbReference>
<keyword evidence="1" id="KW-0472">Membrane</keyword>
<keyword evidence="1" id="KW-1133">Transmembrane helix</keyword>
<dbReference type="AlphaFoldDB" id="A0A395XNU6"/>
<feature type="transmembrane region" description="Helical" evidence="1">
    <location>
        <begin position="65"/>
        <end position="84"/>
    </location>
</feature>
<feature type="transmembrane region" description="Helical" evidence="1">
    <location>
        <begin position="294"/>
        <end position="313"/>
    </location>
</feature>